<dbReference type="SUPFAM" id="SSF50814">
    <property type="entry name" value="Lipocalins"/>
    <property type="match status" value="1"/>
</dbReference>
<dbReference type="AlphaFoldDB" id="A0A2K5ET87"/>
<evidence type="ECO:0000256" key="2">
    <source>
        <dbReference type="RuleBase" id="RU003695"/>
    </source>
</evidence>
<evidence type="ECO:0000313" key="5">
    <source>
        <dbReference type="Ensembl" id="ENSANAP00000036439.1"/>
    </source>
</evidence>
<dbReference type="InterPro" id="IPR000566">
    <property type="entry name" value="Lipocln_cytosolic_FA-bd_dom"/>
</dbReference>
<dbReference type="PROSITE" id="PS00213">
    <property type="entry name" value="LIPOCALIN"/>
    <property type="match status" value="1"/>
</dbReference>
<dbReference type="STRING" id="37293.ENSANAP00000036439"/>
<dbReference type="OMA" id="KVEGRWF"/>
<dbReference type="GeneTree" id="ENSGT00850000133605"/>
<dbReference type="GO" id="GO:0036094">
    <property type="term" value="F:small molecule binding"/>
    <property type="evidence" value="ECO:0007669"/>
    <property type="project" value="InterPro"/>
</dbReference>
<comment type="similarity">
    <text evidence="1 2">Belongs to the calycin superfamily. Lipocalin family.</text>
</comment>
<organism evidence="5 6">
    <name type="scientific">Aotus nancymaae</name>
    <name type="common">Ma's night monkey</name>
    <dbReference type="NCBI Taxonomy" id="37293"/>
    <lineage>
        <taxon>Eukaryota</taxon>
        <taxon>Metazoa</taxon>
        <taxon>Chordata</taxon>
        <taxon>Craniata</taxon>
        <taxon>Vertebrata</taxon>
        <taxon>Euteleostomi</taxon>
        <taxon>Mammalia</taxon>
        <taxon>Eutheria</taxon>
        <taxon>Euarchontoglires</taxon>
        <taxon>Primates</taxon>
        <taxon>Haplorrhini</taxon>
        <taxon>Platyrrhini</taxon>
        <taxon>Aotidae</taxon>
        <taxon>Aotus</taxon>
    </lineage>
</organism>
<accession>A0A2K5ET87</accession>
<dbReference type="Pfam" id="PF00061">
    <property type="entry name" value="Lipocalin"/>
    <property type="match status" value="1"/>
</dbReference>
<keyword evidence="6" id="KW-1185">Reference proteome</keyword>
<evidence type="ECO:0000256" key="1">
    <source>
        <dbReference type="ARBA" id="ARBA00006889"/>
    </source>
</evidence>
<protein>
    <recommendedName>
        <fullName evidence="4">Lipocalin/cytosolic fatty-acid binding domain-containing protein</fullName>
    </recommendedName>
</protein>
<name>A0A2K5ET87_AOTNA</name>
<feature type="domain" description="Lipocalin/cytosolic fatty-acid binding" evidence="4">
    <location>
        <begin position="40"/>
        <end position="163"/>
    </location>
</feature>
<dbReference type="InterPro" id="IPR022272">
    <property type="entry name" value="Lipocalin_CS"/>
</dbReference>
<feature type="signal peptide" evidence="3">
    <location>
        <begin position="1"/>
        <end position="20"/>
    </location>
</feature>
<reference evidence="5" key="1">
    <citation type="submission" date="2025-08" db="UniProtKB">
        <authorList>
            <consortium name="Ensembl"/>
        </authorList>
    </citation>
    <scope>IDENTIFICATION</scope>
</reference>
<evidence type="ECO:0000256" key="3">
    <source>
        <dbReference type="SAM" id="SignalP"/>
    </source>
</evidence>
<reference evidence="5" key="2">
    <citation type="submission" date="2025-09" db="UniProtKB">
        <authorList>
            <consortium name="Ensembl"/>
        </authorList>
    </citation>
    <scope>IDENTIFICATION</scope>
</reference>
<evidence type="ECO:0000259" key="4">
    <source>
        <dbReference type="Pfam" id="PF00061"/>
    </source>
</evidence>
<dbReference type="Proteomes" id="UP000233020">
    <property type="component" value="Unplaced"/>
</dbReference>
<feature type="chain" id="PRO_5014406565" description="Lipocalin/cytosolic fatty-acid binding domain-containing protein" evidence="3">
    <location>
        <begin position="21"/>
        <end position="182"/>
    </location>
</feature>
<sequence length="182" mass="20373">MALETVLLLLLALGLGLAGAQKALEEVPVQRGFDAHKVEGRWLTLQLAASRADLVSPADPLRLALHSIRTSDSGDMDFVLFWKGEGVCQEKSITVHPTQLQGQYQGSVEGSSMHVRFVSTDYSSLILYVRFEDDEVTSLWVLLARRMLEDPTWLGRYLEYVEKFQLQRAPVFNIDGPCAPPR</sequence>
<evidence type="ECO:0000313" key="6">
    <source>
        <dbReference type="Proteomes" id="UP000233020"/>
    </source>
</evidence>
<dbReference type="GO" id="GO:0005615">
    <property type="term" value="C:extracellular space"/>
    <property type="evidence" value="ECO:0007669"/>
    <property type="project" value="TreeGrafter"/>
</dbReference>
<dbReference type="InterPro" id="IPR012674">
    <property type="entry name" value="Calycin"/>
</dbReference>
<dbReference type="Ensembl" id="ENSANAT00000054510.1">
    <property type="protein sequence ID" value="ENSANAP00000036439.1"/>
    <property type="gene ID" value="ENSANAG00000035728.1"/>
</dbReference>
<dbReference type="Gene3D" id="2.40.128.20">
    <property type="match status" value="1"/>
</dbReference>
<dbReference type="PANTHER" id="PTHR11430:SF120">
    <property type="entry name" value="LIPOCALIN_CYTOSOLIC FATTY-ACID BINDING DOMAIN-CONTAINING PROTEIN"/>
    <property type="match status" value="1"/>
</dbReference>
<dbReference type="InterPro" id="IPR002345">
    <property type="entry name" value="Lipocalin"/>
</dbReference>
<proteinExistence type="inferred from homology"/>
<keyword evidence="3" id="KW-0732">Signal</keyword>
<dbReference type="PANTHER" id="PTHR11430">
    <property type="entry name" value="LIPOCALIN"/>
    <property type="match status" value="1"/>
</dbReference>